<proteinExistence type="predicted"/>
<feature type="compositionally biased region" description="Pro residues" evidence="1">
    <location>
        <begin position="181"/>
        <end position="192"/>
    </location>
</feature>
<evidence type="ECO:0000313" key="4">
    <source>
        <dbReference type="Proteomes" id="UP000681317"/>
    </source>
</evidence>
<dbReference type="RefSeq" id="WP_244858636.1">
    <property type="nucleotide sequence ID" value="NZ_AP024545.1"/>
</dbReference>
<keyword evidence="4" id="KW-1185">Reference proteome</keyword>
<feature type="region of interest" description="Disordered" evidence="1">
    <location>
        <begin position="146"/>
        <end position="192"/>
    </location>
</feature>
<organism evidence="3 4">
    <name type="scientific">Noviluteimonas caseinilytica</name>
    <dbReference type="NCBI Taxonomy" id="2675101"/>
    <lineage>
        <taxon>Bacteria</taxon>
        <taxon>Pseudomonadati</taxon>
        <taxon>Pseudomonadota</taxon>
        <taxon>Gammaproteobacteria</taxon>
        <taxon>Lysobacterales</taxon>
        <taxon>Lysobacteraceae</taxon>
        <taxon>Noviluteimonas</taxon>
    </lineage>
</organism>
<feature type="region of interest" description="Disordered" evidence="1">
    <location>
        <begin position="91"/>
        <end position="115"/>
    </location>
</feature>
<protein>
    <recommendedName>
        <fullName evidence="5">Secreted protein</fullName>
    </recommendedName>
</protein>
<dbReference type="Proteomes" id="UP000681317">
    <property type="component" value="Chromosome"/>
</dbReference>
<feature type="compositionally biased region" description="Low complexity" evidence="1">
    <location>
        <begin position="146"/>
        <end position="180"/>
    </location>
</feature>
<feature type="chain" id="PRO_5046575012" description="Secreted protein" evidence="2">
    <location>
        <begin position="20"/>
        <end position="192"/>
    </location>
</feature>
<gene>
    <name evidence="3" type="ORF">LYSCAS_04550</name>
</gene>
<sequence length="192" mass="19749">MSRALIAVALFSLAGLAHAQSDNCAITARALPVQPTVLPAVAPEFTAPSHQLGAPTGVLAQAFDEAQSVDNVLLRLRLEGCRNVANAMPAASPGTPAANGVIDPATYKPKTQFDNTPWRFDMNQNGKRMTAEEFDQWMKARGVRVAKGGGAATAPAAPTPTDAAPGTTPTAAPSTTTTPATPKPPTKPDGAK</sequence>
<evidence type="ECO:0000313" key="3">
    <source>
        <dbReference type="EMBL" id="BCT91431.1"/>
    </source>
</evidence>
<name>A0ABM7Q2E6_9GAMM</name>
<evidence type="ECO:0000256" key="1">
    <source>
        <dbReference type="SAM" id="MobiDB-lite"/>
    </source>
</evidence>
<feature type="signal peptide" evidence="2">
    <location>
        <begin position="1"/>
        <end position="19"/>
    </location>
</feature>
<dbReference type="EMBL" id="AP024545">
    <property type="protein sequence ID" value="BCT91431.1"/>
    <property type="molecule type" value="Genomic_DNA"/>
</dbReference>
<evidence type="ECO:0008006" key="5">
    <source>
        <dbReference type="Google" id="ProtNLM"/>
    </source>
</evidence>
<keyword evidence="2" id="KW-0732">Signal</keyword>
<reference evidence="3 4" key="1">
    <citation type="submission" date="2021-03" db="EMBL/GenBank/DDBJ databases">
        <title>Complete Genome Sequences of Two Lysobacter Strains Isolated from Sea Water (Lysobacter caseinilyticus) and Soil (Lysobacter helvus) in South Korea.</title>
        <authorList>
            <person name="Watanabe Y."/>
            <person name="Arakawa K."/>
        </authorList>
    </citation>
    <scope>NUCLEOTIDE SEQUENCE [LARGE SCALE GENOMIC DNA]</scope>
    <source>
        <strain evidence="3 4">KVB24</strain>
    </source>
</reference>
<evidence type="ECO:0000256" key="2">
    <source>
        <dbReference type="SAM" id="SignalP"/>
    </source>
</evidence>
<accession>A0ABM7Q2E6</accession>